<feature type="compositionally biased region" description="Gly residues" evidence="1">
    <location>
        <begin position="13"/>
        <end position="24"/>
    </location>
</feature>
<dbReference type="RefSeq" id="XP_032808521.1">
    <property type="nucleotide sequence ID" value="XM_032952630.1"/>
</dbReference>
<dbReference type="InterPro" id="IPR036691">
    <property type="entry name" value="Endo/exonu/phosph_ase_sf"/>
</dbReference>
<dbReference type="SUPFAM" id="SSF56219">
    <property type="entry name" value="DNase I-like"/>
    <property type="match status" value="1"/>
</dbReference>
<dbReference type="AlphaFoldDB" id="A0AAJ7WSG5"/>
<gene>
    <name evidence="3 4 5 6 7" type="primary">LOC116941502</name>
</gene>
<dbReference type="RefSeq" id="XP_032808518.1">
    <property type="nucleotide sequence ID" value="XM_032952627.1"/>
</dbReference>
<evidence type="ECO:0000256" key="1">
    <source>
        <dbReference type="SAM" id="MobiDB-lite"/>
    </source>
</evidence>
<dbReference type="RefSeq" id="XP_032808520.1">
    <property type="nucleotide sequence ID" value="XM_032952629.1"/>
</dbReference>
<evidence type="ECO:0000313" key="7">
    <source>
        <dbReference type="RefSeq" id="XP_032808522.1"/>
    </source>
</evidence>
<evidence type="ECO:0000313" key="6">
    <source>
        <dbReference type="RefSeq" id="XP_032808521.1"/>
    </source>
</evidence>
<reference evidence="3 4" key="1">
    <citation type="submission" date="2025-04" db="UniProtKB">
        <authorList>
            <consortium name="RefSeq"/>
        </authorList>
    </citation>
    <scope>IDENTIFICATION</scope>
    <source>
        <tissue evidence="3 4">Sperm</tissue>
    </source>
</reference>
<dbReference type="Proteomes" id="UP001318040">
    <property type="component" value="Chromosome 12"/>
</dbReference>
<dbReference type="Gene3D" id="3.60.10.10">
    <property type="entry name" value="Endonuclease/exonuclease/phosphatase"/>
    <property type="match status" value="1"/>
</dbReference>
<dbReference type="RefSeq" id="XP_032808519.1">
    <property type="nucleotide sequence ID" value="XM_032952628.1"/>
</dbReference>
<name>A0AAJ7WSG5_PETMA</name>
<accession>A0AAJ7WSG5</accession>
<feature type="region of interest" description="Disordered" evidence="1">
    <location>
        <begin position="1"/>
        <end position="24"/>
    </location>
</feature>
<dbReference type="RefSeq" id="XP_032808522.1">
    <property type="nucleotide sequence ID" value="XM_032952631.1"/>
</dbReference>
<organism evidence="2 4">
    <name type="scientific">Petromyzon marinus</name>
    <name type="common">Sea lamprey</name>
    <dbReference type="NCBI Taxonomy" id="7757"/>
    <lineage>
        <taxon>Eukaryota</taxon>
        <taxon>Metazoa</taxon>
        <taxon>Chordata</taxon>
        <taxon>Craniata</taxon>
        <taxon>Vertebrata</taxon>
        <taxon>Cyclostomata</taxon>
        <taxon>Hyperoartia</taxon>
        <taxon>Petromyzontiformes</taxon>
        <taxon>Petromyzontidae</taxon>
        <taxon>Petromyzon</taxon>
    </lineage>
</organism>
<evidence type="ECO:0000313" key="4">
    <source>
        <dbReference type="RefSeq" id="XP_032808519.1"/>
    </source>
</evidence>
<evidence type="ECO:0000313" key="3">
    <source>
        <dbReference type="RefSeq" id="XP_032808518.1"/>
    </source>
</evidence>
<keyword evidence="2" id="KW-1185">Reference proteome</keyword>
<sequence length="224" mass="24207">MATESASARAVGLPGGGSSSEGADGGSVCGRCLGGICQIDAKSRTRVAHGNVRALDEEDKVVTLVGQLRRYNVMICGVCNTKLADSGSTEIEDYTLWCSGSKDGRLQLGVGIAVSNRMEKHVSKFELVDERIVLLRLKFKVCNVTVIEAYAPSEPAKEDSRKRFYNKLQEILESVPKHDVLLLLGDFGAQVGTNYDYWGARPGPARDGARGCQRSASARVLQRQ</sequence>
<evidence type="ECO:0000313" key="5">
    <source>
        <dbReference type="RefSeq" id="XP_032808520.1"/>
    </source>
</evidence>
<protein>
    <submittedName>
        <fullName evidence="3 4">Craniofacial development protein 2-like isoform X2</fullName>
    </submittedName>
</protein>
<proteinExistence type="predicted"/>
<evidence type="ECO:0000313" key="2">
    <source>
        <dbReference type="Proteomes" id="UP001318040"/>
    </source>
</evidence>